<proteinExistence type="predicted"/>
<reference evidence="2 3" key="1">
    <citation type="submission" date="2018-12" db="EMBL/GenBank/DDBJ databases">
        <title>Draft genome sequence of Embleya hyalina NBRC 13850T.</title>
        <authorList>
            <person name="Komaki H."/>
            <person name="Hosoyama A."/>
            <person name="Kimura A."/>
            <person name="Ichikawa N."/>
            <person name="Tamura T."/>
        </authorList>
    </citation>
    <scope>NUCLEOTIDE SEQUENCE [LARGE SCALE GENOMIC DNA]</scope>
    <source>
        <strain evidence="2 3">NBRC 13850</strain>
    </source>
</reference>
<keyword evidence="3" id="KW-1185">Reference proteome</keyword>
<name>A0A401Z1Z4_9ACTN</name>
<dbReference type="Gene3D" id="2.30.40.10">
    <property type="entry name" value="Urease, subunit C, domain 1"/>
    <property type="match status" value="1"/>
</dbReference>
<dbReference type="Pfam" id="PF01979">
    <property type="entry name" value="Amidohydro_1"/>
    <property type="match status" value="1"/>
</dbReference>
<dbReference type="InterPro" id="IPR011059">
    <property type="entry name" value="Metal-dep_hydrolase_composite"/>
</dbReference>
<dbReference type="NCBIfam" id="NF006056">
    <property type="entry name" value="PRK08204.1"/>
    <property type="match status" value="1"/>
</dbReference>
<gene>
    <name evidence="2" type="ORF">EHYA_08578</name>
</gene>
<dbReference type="InterPro" id="IPR032466">
    <property type="entry name" value="Metal_Hydrolase"/>
</dbReference>
<dbReference type="EMBL" id="BIFH01000042">
    <property type="protein sequence ID" value="GCE00852.1"/>
    <property type="molecule type" value="Genomic_DNA"/>
</dbReference>
<dbReference type="AlphaFoldDB" id="A0A401Z1Z4"/>
<feature type="domain" description="Amidohydrolase-related" evidence="1">
    <location>
        <begin position="56"/>
        <end position="412"/>
    </location>
</feature>
<comment type="caution">
    <text evidence="2">The sequence shown here is derived from an EMBL/GenBank/DDBJ whole genome shotgun (WGS) entry which is preliminary data.</text>
</comment>
<dbReference type="RefSeq" id="WP_160161759.1">
    <property type="nucleotide sequence ID" value="NZ_BIFH01000042.1"/>
</dbReference>
<dbReference type="SUPFAM" id="SSF51556">
    <property type="entry name" value="Metallo-dependent hydrolases"/>
    <property type="match status" value="1"/>
</dbReference>
<keyword evidence="2" id="KW-0378">Hydrolase</keyword>
<evidence type="ECO:0000313" key="2">
    <source>
        <dbReference type="EMBL" id="GCE00852.1"/>
    </source>
</evidence>
<protein>
    <submittedName>
        <fullName evidence="2">TRZ/ATZ family hydrolase</fullName>
    </submittedName>
</protein>
<dbReference type="Gene3D" id="3.20.20.140">
    <property type="entry name" value="Metal-dependent hydrolases"/>
    <property type="match status" value="1"/>
</dbReference>
<dbReference type="GO" id="GO:0016810">
    <property type="term" value="F:hydrolase activity, acting on carbon-nitrogen (but not peptide) bonds"/>
    <property type="evidence" value="ECO:0007669"/>
    <property type="project" value="InterPro"/>
</dbReference>
<dbReference type="OrthoDB" id="3189065at2"/>
<sequence length="476" mass="50441">MTKGSTLIRNGRVVTMDDSLGTLEGADILIEDGVITAIGSGLEADDAEVIDATGKIVAPGFIDTHRHTWQAQMRGICGDWTLGDYISGIRFTISPAYTPDDVYLGNHAGALEALDAGVTTLLDFSHCNNTPDHSDAAIRGLRDSGIRGVFGYGFFDSSPQTPQHFTSHRERVADFHRIADTLGGDDLIRVGAALAEMAPLETTRDEIEAARARNSLIVTHTGCIWAFPTGVAELENAGLIDGNQVHVHCNTLSDDDWAALARHDAKISISPETELNMGMGLPVFEQAKRYGLKPTLSADVVSFNSGDLFHQLRLGVAAARWSGTKALNAAGIDPDRLTVTAHEALTWVTVNAAEAMGLSDLVGSIAVGKRADLMLVGGSGRSQHPASHPESTLVFQTSAGDVETVMVDGNVVKRDGRLVGIDRASLDERLERSAAEILGRVSGSGRRLPGTPPGGLFRAVLAGSIDNEEGSAHVAR</sequence>
<evidence type="ECO:0000259" key="1">
    <source>
        <dbReference type="Pfam" id="PF01979"/>
    </source>
</evidence>
<evidence type="ECO:0000313" key="3">
    <source>
        <dbReference type="Proteomes" id="UP000286931"/>
    </source>
</evidence>
<dbReference type="InterPro" id="IPR006680">
    <property type="entry name" value="Amidohydro-rel"/>
</dbReference>
<organism evidence="2 3">
    <name type="scientific">Embleya hyalina</name>
    <dbReference type="NCBI Taxonomy" id="516124"/>
    <lineage>
        <taxon>Bacteria</taxon>
        <taxon>Bacillati</taxon>
        <taxon>Actinomycetota</taxon>
        <taxon>Actinomycetes</taxon>
        <taxon>Kitasatosporales</taxon>
        <taxon>Streptomycetaceae</taxon>
        <taxon>Embleya</taxon>
    </lineage>
</organism>
<dbReference type="PANTHER" id="PTHR43794:SF5">
    <property type="entry name" value="CHLOROHYDROLASE FAMILY PROTEIN"/>
    <property type="match status" value="1"/>
</dbReference>
<dbReference type="InterPro" id="IPR050287">
    <property type="entry name" value="MTA/SAH_deaminase"/>
</dbReference>
<dbReference type="Proteomes" id="UP000286931">
    <property type="component" value="Unassembled WGS sequence"/>
</dbReference>
<accession>A0A401Z1Z4</accession>
<dbReference type="SUPFAM" id="SSF51338">
    <property type="entry name" value="Composite domain of metallo-dependent hydrolases"/>
    <property type="match status" value="1"/>
</dbReference>
<dbReference type="PANTHER" id="PTHR43794">
    <property type="entry name" value="AMINOHYDROLASE SSNA-RELATED"/>
    <property type="match status" value="1"/>
</dbReference>